<feature type="coiled-coil region" evidence="7">
    <location>
        <begin position="821"/>
        <end position="848"/>
    </location>
</feature>
<dbReference type="Proteomes" id="UP000268321">
    <property type="component" value="Unassembled WGS sequence"/>
</dbReference>
<dbReference type="SMART" id="SM00297">
    <property type="entry name" value="BROMO"/>
    <property type="match status" value="1"/>
</dbReference>
<evidence type="ECO:0000256" key="4">
    <source>
        <dbReference type="ARBA" id="ARBA00023163"/>
    </source>
</evidence>
<evidence type="ECO:0000259" key="9">
    <source>
        <dbReference type="PROSITE" id="PS50014"/>
    </source>
</evidence>
<accession>A0A4P9Z7E3</accession>
<evidence type="ECO:0000256" key="6">
    <source>
        <dbReference type="PROSITE-ProRule" id="PRU00035"/>
    </source>
</evidence>
<dbReference type="Pfam" id="PF00439">
    <property type="entry name" value="Bromodomain"/>
    <property type="match status" value="1"/>
</dbReference>
<evidence type="ECO:0000313" key="11">
    <source>
        <dbReference type="EMBL" id="RKP31135.1"/>
    </source>
</evidence>
<evidence type="ECO:0000313" key="10">
    <source>
        <dbReference type="EMBL" id="RKP28378.1"/>
    </source>
</evidence>
<feature type="region of interest" description="Disordered" evidence="8">
    <location>
        <begin position="136"/>
        <end position="169"/>
    </location>
</feature>
<feature type="compositionally biased region" description="Acidic residues" evidence="8">
    <location>
        <begin position="524"/>
        <end position="548"/>
    </location>
</feature>
<dbReference type="EMBL" id="ML004902">
    <property type="protein sequence ID" value="RKP28378.1"/>
    <property type="molecule type" value="Genomic_DNA"/>
</dbReference>
<keyword evidence="2" id="KW-0805">Transcription regulation</keyword>
<evidence type="ECO:0000256" key="7">
    <source>
        <dbReference type="SAM" id="Coils"/>
    </source>
</evidence>
<organism evidence="10 12">
    <name type="scientific">Metschnikowia bicuspidata</name>
    <dbReference type="NCBI Taxonomy" id="27322"/>
    <lineage>
        <taxon>Eukaryota</taxon>
        <taxon>Fungi</taxon>
        <taxon>Dikarya</taxon>
        <taxon>Ascomycota</taxon>
        <taxon>Saccharomycotina</taxon>
        <taxon>Pichiomycetes</taxon>
        <taxon>Metschnikowiaceae</taxon>
        <taxon>Metschnikowia</taxon>
    </lineage>
</organism>
<dbReference type="PROSITE" id="PS50014">
    <property type="entry name" value="BROMODOMAIN_2"/>
    <property type="match status" value="1"/>
</dbReference>
<dbReference type="AlphaFoldDB" id="A0A4P9Z7E3"/>
<keyword evidence="4" id="KW-0804">Transcription</keyword>
<dbReference type="GO" id="GO:0005198">
    <property type="term" value="F:structural molecule activity"/>
    <property type="evidence" value="ECO:0007669"/>
    <property type="project" value="TreeGrafter"/>
</dbReference>
<name>A0A4P9Z7E3_9ASCO</name>
<protein>
    <recommendedName>
        <fullName evidence="9">Bromo domain-containing protein</fullName>
    </recommendedName>
</protein>
<reference evidence="10" key="2">
    <citation type="submission" date="2018-08" db="EMBL/GenBank/DDBJ databases">
        <title>Leveraging single-cell genomics to expand the Fungal Tree of Life.</title>
        <authorList>
            <consortium name="DOE Joint Genome Institute"/>
            <person name="Ahrendt S.R."/>
            <person name="Quandt C.A."/>
            <person name="Ciobanu D."/>
            <person name="Clum A."/>
            <person name="Salamov A."/>
            <person name="Andreopoulos B."/>
            <person name="Cheng J.-F."/>
            <person name="Woyke T."/>
            <person name="Pelin A."/>
            <person name="Henrissat B."/>
            <person name="Reynolds N."/>
            <person name="Benny G.L."/>
            <person name="Smith M.E."/>
            <person name="James T.Y."/>
            <person name="Grigoriev I.V."/>
        </authorList>
    </citation>
    <scope>NUCLEOTIDE SEQUENCE</scope>
    <source>
        <strain evidence="10">Baker2002</strain>
    </source>
</reference>
<dbReference type="PRINTS" id="PR00503">
    <property type="entry name" value="BROMODOMAIN"/>
</dbReference>
<dbReference type="SMART" id="SM00576">
    <property type="entry name" value="BTP"/>
    <property type="match status" value="1"/>
</dbReference>
<feature type="domain" description="Bromo" evidence="9">
    <location>
        <begin position="347"/>
        <end position="417"/>
    </location>
</feature>
<dbReference type="InterPro" id="IPR037782">
    <property type="entry name" value="Spt7"/>
</dbReference>
<feature type="region of interest" description="Disordered" evidence="8">
    <location>
        <begin position="1015"/>
        <end position="1035"/>
    </location>
</feature>
<dbReference type="OrthoDB" id="21449at2759"/>
<keyword evidence="5" id="KW-0539">Nucleus</keyword>
<evidence type="ECO:0000256" key="2">
    <source>
        <dbReference type="ARBA" id="ARBA00023015"/>
    </source>
</evidence>
<dbReference type="InterPro" id="IPR036427">
    <property type="entry name" value="Bromodomain-like_sf"/>
</dbReference>
<evidence type="ECO:0000256" key="3">
    <source>
        <dbReference type="ARBA" id="ARBA00023117"/>
    </source>
</evidence>
<evidence type="ECO:0000256" key="1">
    <source>
        <dbReference type="ARBA" id="ARBA00004123"/>
    </source>
</evidence>
<dbReference type="PANTHER" id="PTHR47343">
    <property type="entry name" value="TRANSCRIPTIONAL ACTIVATOR SPT7"/>
    <property type="match status" value="1"/>
</dbReference>
<dbReference type="SUPFAM" id="SSF47370">
    <property type="entry name" value="Bromodomain"/>
    <property type="match status" value="1"/>
</dbReference>
<dbReference type="Pfam" id="PF07524">
    <property type="entry name" value="Bromo_TP"/>
    <property type="match status" value="1"/>
</dbReference>
<keyword evidence="3 6" id="KW-0103">Bromodomain</keyword>
<keyword evidence="12" id="KW-1185">Reference proteome</keyword>
<evidence type="ECO:0000256" key="8">
    <source>
        <dbReference type="SAM" id="MobiDB-lite"/>
    </source>
</evidence>
<feature type="region of interest" description="Disordered" evidence="8">
    <location>
        <begin position="511"/>
        <end position="548"/>
    </location>
</feature>
<keyword evidence="7" id="KW-0175">Coiled coil</keyword>
<dbReference type="GO" id="GO:0006325">
    <property type="term" value="P:chromatin organization"/>
    <property type="evidence" value="ECO:0007669"/>
    <property type="project" value="UniProtKB-ARBA"/>
</dbReference>
<proteinExistence type="predicted"/>
<dbReference type="InterPro" id="IPR009072">
    <property type="entry name" value="Histone-fold"/>
</dbReference>
<dbReference type="Gene3D" id="1.20.920.10">
    <property type="entry name" value="Bromodomain-like"/>
    <property type="match status" value="1"/>
</dbReference>
<dbReference type="EMBL" id="ML004446">
    <property type="protein sequence ID" value="RKP31135.1"/>
    <property type="molecule type" value="Genomic_DNA"/>
</dbReference>
<comment type="subcellular location">
    <subcellularLocation>
        <location evidence="1">Nucleus</location>
    </subcellularLocation>
</comment>
<dbReference type="InterPro" id="IPR001487">
    <property type="entry name" value="Bromodomain"/>
</dbReference>
<dbReference type="GO" id="GO:0046695">
    <property type="term" value="C:SLIK (SAGA-like) complex"/>
    <property type="evidence" value="ECO:0007669"/>
    <property type="project" value="InterPro"/>
</dbReference>
<feature type="region of interest" description="Disordered" evidence="8">
    <location>
        <begin position="445"/>
        <end position="475"/>
    </location>
</feature>
<reference evidence="12" key="1">
    <citation type="journal article" date="2018" name="Nat. Microbiol.">
        <title>Leveraging single-cell genomics to expand the fungal tree of life.</title>
        <authorList>
            <person name="Ahrendt S.R."/>
            <person name="Quandt C.A."/>
            <person name="Ciobanu D."/>
            <person name="Clum A."/>
            <person name="Salamov A."/>
            <person name="Andreopoulos B."/>
            <person name="Cheng J.F."/>
            <person name="Woyke T."/>
            <person name="Pelin A."/>
            <person name="Henrissat B."/>
            <person name="Reynolds N.K."/>
            <person name="Benny G.L."/>
            <person name="Smith M.E."/>
            <person name="James T.Y."/>
            <person name="Grigoriev I.V."/>
        </authorList>
    </citation>
    <scope>NUCLEOTIDE SEQUENCE [LARGE SCALE GENOMIC DNA]</scope>
    <source>
        <strain evidence="12">Baker2002</strain>
    </source>
</reference>
<dbReference type="GO" id="GO:0000124">
    <property type="term" value="C:SAGA complex"/>
    <property type="evidence" value="ECO:0007669"/>
    <property type="project" value="InterPro"/>
</dbReference>
<evidence type="ECO:0000256" key="5">
    <source>
        <dbReference type="ARBA" id="ARBA00023242"/>
    </source>
</evidence>
<feature type="compositionally biased region" description="Polar residues" evidence="8">
    <location>
        <begin position="1024"/>
        <end position="1035"/>
    </location>
</feature>
<dbReference type="Gene3D" id="1.10.20.10">
    <property type="entry name" value="Histone, subunit A"/>
    <property type="match status" value="1"/>
</dbReference>
<evidence type="ECO:0000313" key="12">
    <source>
        <dbReference type="Proteomes" id="UP000268321"/>
    </source>
</evidence>
<dbReference type="GO" id="GO:0006357">
    <property type="term" value="P:regulation of transcription by RNA polymerase II"/>
    <property type="evidence" value="ECO:0007669"/>
    <property type="project" value="TreeGrafter"/>
</dbReference>
<dbReference type="PANTHER" id="PTHR47343:SF1">
    <property type="entry name" value="TRANSCRIPTIONAL ACTIVATOR SPT7"/>
    <property type="match status" value="1"/>
</dbReference>
<feature type="compositionally biased region" description="Acidic residues" evidence="8">
    <location>
        <begin position="154"/>
        <end position="166"/>
    </location>
</feature>
<dbReference type="GO" id="GO:0005634">
    <property type="term" value="C:nucleus"/>
    <property type="evidence" value="ECO:0007669"/>
    <property type="project" value="UniProtKB-SubCell"/>
</dbReference>
<dbReference type="InterPro" id="IPR006565">
    <property type="entry name" value="BTP"/>
</dbReference>
<gene>
    <name evidence="11" type="ORF">METBISCDRAFT_30421</name>
    <name evidence="10" type="ORF">METBISCDRAFT_32263</name>
</gene>
<dbReference type="GO" id="GO:0046982">
    <property type="term" value="F:protein heterodimerization activity"/>
    <property type="evidence" value="ECO:0007669"/>
    <property type="project" value="InterPro"/>
</dbReference>
<sequence>MAPLAIFETNDERRFFALAKELHRRQYFRSTLSHYQYLILDELLAHDSYELWAQFLRGRCTLHIVRYAPSRDSPVPPEALEDGLKPMVQLALKVRYLIYEKAIDLYYFAPPDLNRPRKCTSNRNTEDVQLIELLDSVPVPSNDAPKTTNAPVRDEEDDYDDEDDGDSAQNFPVDAAVALETGPDGNVVLKIEEEVFEVKTKAANTPVADADASDTLGGEPGALAPTLEEHEQQIINFNKIYHDFEHDKETLIKRRKLEKSDMKLENHNASDGEDAVIPISLGSVSHSMKHLLSVIQERREDIGLNDMELRGLFMDILKNRGKWANDERVGQEELYEACEKVLHDLRGNTEHLTPFLNKVSKREAPNYGLIIKKPMDLNTVMKNLKALAYNLKSEFVDDLMLIWNNCLTYNADPKHFLRAHAIAMQKLTQKLAACIPNITIRSRSELEREDDNDNDAATATPALEGGKASKKGRMRRREDMIKDEDADAVADAVDLQHASVESTPFSPCARLLAPPDCASTVPDDNMDEDDDEAEDGDEDVREEDADDVQDAELQAWKNLTAKSRAKYCAARTALFDEQYRIVMSADAVTRELGKMSTFSQFLYSKDYVSKGNKLLDVDEPYLVEYDVAGGIPGLEYEGVDDAAQDQYEQHMVEVLVQQPNAIQGASGLVVPPDRGLNKLYHSNLGDIQEIRRICFKISLIRQMQTQQFVHRSQMRQPEIEALQERDIDAVSWLPNHDINDEHVQFVALRRSVAKMAMHTGFESTEPCAVNTLTQIAERYLSNLARTVKLHMESSSRNRQGLEEILSLLLLENGVDRPEDLYTFVQERVEKNRAKLKDLKARLSAFLRDLLRPSLESFSEKSFEDNSEQFTTGDFTSELGDDFFGFKELGLDKEFKMLTSSIPVYLLHLRLQSSLALSGPINKASKYEDLRDWGLRKLAKGDVGAQIGLLRPFYQAMYSKLQKRKGASTDLPPAIMLYLIEDDELPQKQRNLRPRLPSTGKIALAKKKLLSTAYIIPEEPETSEGDFSSGTDVPQD</sequence>